<dbReference type="STRING" id="512565.AMIS_25480"/>
<dbReference type="OrthoDB" id="9998918at2"/>
<dbReference type="AlphaFoldDB" id="I0H431"/>
<reference evidence="1 2" key="1">
    <citation type="submission" date="2012-02" db="EMBL/GenBank/DDBJ databases">
        <title>Complete genome sequence of Actinoplanes missouriensis 431 (= NBRC 102363).</title>
        <authorList>
            <person name="Ohnishi Y."/>
            <person name="Ishikawa J."/>
            <person name="Sekine M."/>
            <person name="Hosoyama A."/>
            <person name="Harada T."/>
            <person name="Narita H."/>
            <person name="Hata T."/>
            <person name="Konno Y."/>
            <person name="Tutikane K."/>
            <person name="Fujita N."/>
            <person name="Horinouchi S."/>
            <person name="Hayakawa M."/>
        </authorList>
    </citation>
    <scope>NUCLEOTIDE SEQUENCE [LARGE SCALE GENOMIC DNA]</scope>
    <source>
        <strain evidence="2">ATCC 14538 / DSM 43046 / CBS 188.64 / JCM 3121 / NBRC 102363 / NCIMB 12654 / NRRL B-3342 / UNCC 431</strain>
    </source>
</reference>
<dbReference type="RefSeq" id="WP_014442663.1">
    <property type="nucleotide sequence ID" value="NC_017093.1"/>
</dbReference>
<protein>
    <submittedName>
        <fullName evidence="1">Uncharacterized protein</fullName>
    </submittedName>
</protein>
<dbReference type="PATRIC" id="fig|512565.3.peg.2546"/>
<evidence type="ECO:0000313" key="2">
    <source>
        <dbReference type="Proteomes" id="UP000007882"/>
    </source>
</evidence>
<dbReference type="Proteomes" id="UP000007882">
    <property type="component" value="Chromosome"/>
</dbReference>
<proteinExistence type="predicted"/>
<dbReference type="EMBL" id="AP012319">
    <property type="protein sequence ID" value="BAL87768.1"/>
    <property type="molecule type" value="Genomic_DNA"/>
</dbReference>
<accession>I0H431</accession>
<dbReference type="HOGENOM" id="CLU_2598165_0_0_11"/>
<gene>
    <name evidence="1" type="ordered locus">AMIS_25480</name>
</gene>
<evidence type="ECO:0000313" key="1">
    <source>
        <dbReference type="EMBL" id="BAL87768.1"/>
    </source>
</evidence>
<sequence>MANTTSVYERTLSGSVERLTVMAYLGHEEGDADEIRVIHDRGGVTVEDGIAYHGRQGVAWLEDHRRASLAGGYRPARLG</sequence>
<dbReference type="KEGG" id="ams:AMIS_25480"/>
<name>I0H431_ACTM4</name>
<keyword evidence="2" id="KW-1185">Reference proteome</keyword>
<organism evidence="1 2">
    <name type="scientific">Actinoplanes missouriensis (strain ATCC 14538 / DSM 43046 / CBS 188.64 / JCM 3121 / NBRC 102363 / NCIMB 12654 / NRRL B-3342 / UNCC 431)</name>
    <dbReference type="NCBI Taxonomy" id="512565"/>
    <lineage>
        <taxon>Bacteria</taxon>
        <taxon>Bacillati</taxon>
        <taxon>Actinomycetota</taxon>
        <taxon>Actinomycetes</taxon>
        <taxon>Micromonosporales</taxon>
        <taxon>Micromonosporaceae</taxon>
        <taxon>Actinoplanes</taxon>
    </lineage>
</organism>